<evidence type="ECO:0000256" key="2">
    <source>
        <dbReference type="ARBA" id="ARBA00022801"/>
    </source>
</evidence>
<dbReference type="GO" id="GO:0009002">
    <property type="term" value="F:serine-type D-Ala-D-Ala carboxypeptidase activity"/>
    <property type="evidence" value="ECO:0007669"/>
    <property type="project" value="UniProtKB-EC"/>
</dbReference>
<evidence type="ECO:0000256" key="1">
    <source>
        <dbReference type="ARBA" id="ARBA00006096"/>
    </source>
</evidence>
<dbReference type="NCBIfam" id="TIGR00666">
    <property type="entry name" value="PBP4"/>
    <property type="match status" value="1"/>
</dbReference>
<evidence type="ECO:0000313" key="5">
    <source>
        <dbReference type="Proteomes" id="UP001226867"/>
    </source>
</evidence>
<evidence type="ECO:0000313" key="4">
    <source>
        <dbReference type="EMBL" id="MDP9900295.1"/>
    </source>
</evidence>
<dbReference type="PRINTS" id="PR00922">
    <property type="entry name" value="DADACBPTASE3"/>
</dbReference>
<dbReference type="Gene3D" id="3.40.710.10">
    <property type="entry name" value="DD-peptidase/beta-lactamase superfamily"/>
    <property type="match status" value="2"/>
</dbReference>
<dbReference type="EC" id="3.4.16.4" evidence="4"/>
<keyword evidence="3" id="KW-0732">Signal</keyword>
<keyword evidence="4" id="KW-0645">Protease</keyword>
<dbReference type="InterPro" id="IPR000667">
    <property type="entry name" value="Peptidase_S13"/>
</dbReference>
<comment type="caution">
    <text evidence="4">The sequence shown here is derived from an EMBL/GenBank/DDBJ whole genome shotgun (WGS) entry which is preliminary data.</text>
</comment>
<accession>A0ABT9S7F8</accession>
<dbReference type="EMBL" id="JAUSRO010000007">
    <property type="protein sequence ID" value="MDP9900295.1"/>
    <property type="molecule type" value="Genomic_DNA"/>
</dbReference>
<keyword evidence="2 4" id="KW-0378">Hydrolase</keyword>
<dbReference type="EC" id="3.4.21.-" evidence="4"/>
<dbReference type="Gene3D" id="3.50.80.20">
    <property type="entry name" value="D-Ala-D-Ala carboxypeptidase C, peptidase S13"/>
    <property type="match status" value="1"/>
</dbReference>
<sequence length="482" mass="51428">MPRVSPCAPRPLCLSALRAPLAALLTLVLASGAALAQNLPPTVDAALARAKVPRDAVSMLVVDVDALQPPRVAWRQQVPMNPASVMKLVTTYAALDILGPAFSWRTPVFVDGPVRNGVLEGNLYIQGQGDPKLVMERAWLLLRRVQGLGIRRITGDIVLDRSAFDTPEVDASAFDGEGLRPYNVAPDALLVNFKSVAMTFIPNRAAQVAQVAFDPPLAGVAMQPTVPLSAGECGDWTATLLPEVADPTRLAFAGSYPAACGEKTWAVAYADPRTFGARAVAGLWSELGNQLQGQVRDGRVPADLKPLFEASSPPLAEVVRDINKFSNNVMAQQLFLTLGLQQKKRGTLEASRTTMRQWWNDRIGTGEGQPVFDNGSGLSRDERVTAAELAKMLQVAWRSPVMSELMSSLPAAGVDGTMRRRAPRAGAAHLKTGTLRDASALAGFVDGASGRRYVLVAIANDGNAAAARPAFDALVNWAVQDN</sequence>
<name>A0ABT9S7F8_9BURK</name>
<feature type="signal peptide" evidence="3">
    <location>
        <begin position="1"/>
        <end position="36"/>
    </location>
</feature>
<keyword evidence="5" id="KW-1185">Reference proteome</keyword>
<feature type="chain" id="PRO_5045566254" evidence="3">
    <location>
        <begin position="37"/>
        <end position="482"/>
    </location>
</feature>
<dbReference type="PANTHER" id="PTHR30023">
    <property type="entry name" value="D-ALANYL-D-ALANINE CARBOXYPEPTIDASE"/>
    <property type="match status" value="1"/>
</dbReference>
<gene>
    <name evidence="4" type="ORF">J2W36_002558</name>
</gene>
<dbReference type="Pfam" id="PF02113">
    <property type="entry name" value="Peptidase_S13"/>
    <property type="match status" value="1"/>
</dbReference>
<dbReference type="PANTHER" id="PTHR30023:SF0">
    <property type="entry name" value="PENICILLIN-SENSITIVE CARBOXYPEPTIDASE A"/>
    <property type="match status" value="1"/>
</dbReference>
<reference evidence="4 5" key="1">
    <citation type="submission" date="2023-07" db="EMBL/GenBank/DDBJ databases">
        <title>Sorghum-associated microbial communities from plants grown in Nebraska, USA.</title>
        <authorList>
            <person name="Schachtman D."/>
        </authorList>
    </citation>
    <scope>NUCLEOTIDE SEQUENCE [LARGE SCALE GENOMIC DNA]</scope>
    <source>
        <strain evidence="4 5">DS1607</strain>
    </source>
</reference>
<protein>
    <submittedName>
        <fullName evidence="4">D-alanyl-D-alanine carboxypeptidase/D-alanyl-D-alanine-endopeptidase (Penicillin-binding protein 4)</fullName>
        <ecNumber evidence="4">3.4.16.4</ecNumber>
        <ecNumber evidence="4">3.4.21.-</ecNumber>
    </submittedName>
</protein>
<comment type="similarity">
    <text evidence="1">Belongs to the peptidase S13 family.</text>
</comment>
<dbReference type="RefSeq" id="WP_307690106.1">
    <property type="nucleotide sequence ID" value="NZ_JAUSRO010000007.1"/>
</dbReference>
<proteinExistence type="inferred from homology"/>
<evidence type="ECO:0000256" key="3">
    <source>
        <dbReference type="SAM" id="SignalP"/>
    </source>
</evidence>
<dbReference type="Proteomes" id="UP001226867">
    <property type="component" value="Unassembled WGS sequence"/>
</dbReference>
<dbReference type="InterPro" id="IPR012338">
    <property type="entry name" value="Beta-lactam/transpept-like"/>
</dbReference>
<keyword evidence="4" id="KW-0121">Carboxypeptidase</keyword>
<dbReference type="SUPFAM" id="SSF56601">
    <property type="entry name" value="beta-lactamase/transpeptidase-like"/>
    <property type="match status" value="1"/>
</dbReference>
<organism evidence="4 5">
    <name type="scientific">Variovorax ginsengisoli</name>
    <dbReference type="NCBI Taxonomy" id="363844"/>
    <lineage>
        <taxon>Bacteria</taxon>
        <taxon>Pseudomonadati</taxon>
        <taxon>Pseudomonadota</taxon>
        <taxon>Betaproteobacteria</taxon>
        <taxon>Burkholderiales</taxon>
        <taxon>Comamonadaceae</taxon>
        <taxon>Variovorax</taxon>
    </lineage>
</organism>